<proteinExistence type="predicted"/>
<keyword evidence="4 6" id="KW-1133">Transmembrane helix</keyword>
<feature type="transmembrane region" description="Helical" evidence="6">
    <location>
        <begin position="7"/>
        <end position="31"/>
    </location>
</feature>
<reference evidence="8 9" key="1">
    <citation type="submission" date="2022-03" db="EMBL/GenBank/DDBJ databases">
        <title>Isotopic signatures of nitrous oxide derived from detoxification processes.</title>
        <authorList>
            <person name="Behrendt U."/>
            <person name="Buchen C."/>
            <person name="Well R."/>
            <person name="Ulrich A."/>
            <person name="Rohe L."/>
            <person name="Kolb S."/>
            <person name="Schloter M."/>
            <person name="Horn M.A."/>
            <person name="Augustin J."/>
        </authorList>
    </citation>
    <scope>NUCLEOTIDE SEQUENCE [LARGE SCALE GENOMIC DNA]</scope>
    <source>
        <strain evidence="8 9">S4-C24</strain>
    </source>
</reference>
<dbReference type="EMBL" id="CP093326">
    <property type="protein sequence ID" value="UNK46847.1"/>
    <property type="molecule type" value="Genomic_DNA"/>
</dbReference>
<evidence type="ECO:0000256" key="3">
    <source>
        <dbReference type="ARBA" id="ARBA00022692"/>
    </source>
</evidence>
<keyword evidence="3 6" id="KW-0812">Transmembrane</keyword>
<dbReference type="InterPro" id="IPR027379">
    <property type="entry name" value="CLS_N"/>
</dbReference>
<gene>
    <name evidence="8" type="ORF">MNQ99_05700</name>
</gene>
<evidence type="ECO:0000256" key="2">
    <source>
        <dbReference type="ARBA" id="ARBA00022475"/>
    </source>
</evidence>
<evidence type="ECO:0000313" key="8">
    <source>
        <dbReference type="EMBL" id="UNK46847.1"/>
    </source>
</evidence>
<keyword evidence="5 6" id="KW-0472">Membrane</keyword>
<evidence type="ECO:0000256" key="6">
    <source>
        <dbReference type="SAM" id="Phobius"/>
    </source>
</evidence>
<dbReference type="RefSeq" id="WP_127511151.1">
    <property type="nucleotide sequence ID" value="NZ_CP093326.1"/>
</dbReference>
<evidence type="ECO:0000256" key="1">
    <source>
        <dbReference type="ARBA" id="ARBA00004651"/>
    </source>
</evidence>
<dbReference type="Proteomes" id="UP000829069">
    <property type="component" value="Chromosome"/>
</dbReference>
<name>A0ABY3WET4_9MICC</name>
<protein>
    <submittedName>
        <fullName evidence="8">SHOCT domain-containing protein</fullName>
    </submittedName>
</protein>
<evidence type="ECO:0000313" key="9">
    <source>
        <dbReference type="Proteomes" id="UP000829069"/>
    </source>
</evidence>
<comment type="subcellular location">
    <subcellularLocation>
        <location evidence="1">Cell membrane</location>
        <topology evidence="1">Multi-pass membrane protein</topology>
    </subcellularLocation>
</comment>
<feature type="domain" description="Cardiolipin synthase N-terminal" evidence="7">
    <location>
        <begin position="26"/>
        <end position="67"/>
    </location>
</feature>
<accession>A0ABY3WET4</accession>
<keyword evidence="9" id="KW-1185">Reference proteome</keyword>
<keyword evidence="2" id="KW-1003">Cell membrane</keyword>
<evidence type="ECO:0000256" key="4">
    <source>
        <dbReference type="ARBA" id="ARBA00022989"/>
    </source>
</evidence>
<evidence type="ECO:0000259" key="7">
    <source>
        <dbReference type="Pfam" id="PF13396"/>
    </source>
</evidence>
<sequence length="128" mass="14868">MDFWENFWSVIWWFVWVFAFTTYLIAVFMIIGDIFRDNSLNGWLKAVWMIFLIFVPFLTALIYLIARGSSMTERSAERARLNQEYTESYIRNVAAASPSEEISKAKALLDSGTITESDYAKIKTRVLA</sequence>
<dbReference type="Pfam" id="PF13396">
    <property type="entry name" value="PLDc_N"/>
    <property type="match status" value="1"/>
</dbReference>
<organism evidence="8 9">
    <name type="scientific">Arthrobacter sulfonylureivorans</name>
    <dbReference type="NCBI Taxonomy" id="2486855"/>
    <lineage>
        <taxon>Bacteria</taxon>
        <taxon>Bacillati</taxon>
        <taxon>Actinomycetota</taxon>
        <taxon>Actinomycetes</taxon>
        <taxon>Micrococcales</taxon>
        <taxon>Micrococcaceae</taxon>
        <taxon>Arthrobacter</taxon>
    </lineage>
</organism>
<evidence type="ECO:0000256" key="5">
    <source>
        <dbReference type="ARBA" id="ARBA00023136"/>
    </source>
</evidence>
<feature type="transmembrane region" description="Helical" evidence="6">
    <location>
        <begin position="43"/>
        <end position="66"/>
    </location>
</feature>